<dbReference type="Proteomes" id="UP001177744">
    <property type="component" value="Unassembled WGS sequence"/>
</dbReference>
<dbReference type="AlphaFoldDB" id="A0AA40LC69"/>
<organism evidence="2 3">
    <name type="scientific">Cnephaeus nilssonii</name>
    <name type="common">Northern bat</name>
    <name type="synonym">Eptesicus nilssonii</name>
    <dbReference type="NCBI Taxonomy" id="3371016"/>
    <lineage>
        <taxon>Eukaryota</taxon>
        <taxon>Metazoa</taxon>
        <taxon>Chordata</taxon>
        <taxon>Craniata</taxon>
        <taxon>Vertebrata</taxon>
        <taxon>Euteleostomi</taxon>
        <taxon>Mammalia</taxon>
        <taxon>Eutheria</taxon>
        <taxon>Laurasiatheria</taxon>
        <taxon>Chiroptera</taxon>
        <taxon>Yangochiroptera</taxon>
        <taxon>Vespertilionidae</taxon>
        <taxon>Cnephaeus</taxon>
    </lineage>
</organism>
<sequence>MQLQHQQAATERELETLQEQHKQLAAAHEALQRDHACLGALHEHLSGEHEALRDKYSRKKMLLHRTLELQSKALSDRCVPAAVKRSKSTITLSDVELVWLEAEGEVGPPGEKGVPS</sequence>
<evidence type="ECO:0000313" key="3">
    <source>
        <dbReference type="Proteomes" id="UP001177744"/>
    </source>
</evidence>
<keyword evidence="3" id="KW-1185">Reference proteome</keyword>
<name>A0AA40LC69_CNENI</name>
<feature type="coiled-coil region" evidence="1">
    <location>
        <begin position="7"/>
        <end position="34"/>
    </location>
</feature>
<gene>
    <name evidence="2" type="ORF">QTO34_014198</name>
</gene>
<protein>
    <submittedName>
        <fullName evidence="2">Uncharacterized protein</fullName>
    </submittedName>
</protein>
<dbReference type="EMBL" id="JAULJE010000371">
    <property type="protein sequence ID" value="KAK1327300.1"/>
    <property type="molecule type" value="Genomic_DNA"/>
</dbReference>
<reference evidence="2" key="1">
    <citation type="submission" date="2023-06" db="EMBL/GenBank/DDBJ databases">
        <title>Reference genome for the Northern bat (Eptesicus nilssonii), a most northern bat species.</title>
        <authorList>
            <person name="Laine V.N."/>
            <person name="Pulliainen A.T."/>
            <person name="Lilley T.M."/>
        </authorList>
    </citation>
    <scope>NUCLEOTIDE SEQUENCE</scope>
    <source>
        <strain evidence="2">BLF_Eptnil</strain>
        <tissue evidence="2">Kidney</tissue>
    </source>
</reference>
<keyword evidence="1" id="KW-0175">Coiled coil</keyword>
<comment type="caution">
    <text evidence="2">The sequence shown here is derived from an EMBL/GenBank/DDBJ whole genome shotgun (WGS) entry which is preliminary data.</text>
</comment>
<accession>A0AA40LC69</accession>
<proteinExistence type="predicted"/>
<evidence type="ECO:0000313" key="2">
    <source>
        <dbReference type="EMBL" id="KAK1327300.1"/>
    </source>
</evidence>
<evidence type="ECO:0000256" key="1">
    <source>
        <dbReference type="SAM" id="Coils"/>
    </source>
</evidence>